<dbReference type="GO" id="GO:0034040">
    <property type="term" value="F:ATPase-coupled lipid transmembrane transporter activity"/>
    <property type="evidence" value="ECO:0007669"/>
    <property type="project" value="TreeGrafter"/>
</dbReference>
<proteinExistence type="predicted"/>
<organism evidence="2">
    <name type="scientific">Homalodisca liturata</name>
    <dbReference type="NCBI Taxonomy" id="320908"/>
    <lineage>
        <taxon>Eukaryota</taxon>
        <taxon>Metazoa</taxon>
        <taxon>Ecdysozoa</taxon>
        <taxon>Arthropoda</taxon>
        <taxon>Hexapoda</taxon>
        <taxon>Insecta</taxon>
        <taxon>Pterygota</taxon>
        <taxon>Neoptera</taxon>
        <taxon>Paraneoptera</taxon>
        <taxon>Hemiptera</taxon>
        <taxon>Auchenorrhyncha</taxon>
        <taxon>Membracoidea</taxon>
        <taxon>Cicadellidae</taxon>
        <taxon>Cicadellinae</taxon>
        <taxon>Proconiini</taxon>
        <taxon>Homalodisca</taxon>
    </lineage>
</organism>
<name>A0A1B6JH30_9HEMI</name>
<dbReference type="InterPro" id="IPR003439">
    <property type="entry name" value="ABC_transporter-like_ATP-bd"/>
</dbReference>
<dbReference type="GO" id="GO:0016887">
    <property type="term" value="F:ATP hydrolysis activity"/>
    <property type="evidence" value="ECO:0007669"/>
    <property type="project" value="InterPro"/>
</dbReference>
<dbReference type="InterPro" id="IPR027417">
    <property type="entry name" value="P-loop_NTPase"/>
</dbReference>
<sequence length="143" mass="15958">RDAITVEAADLYAGDSLVNTNLNFVVKKGEKVAITGYNGSGKSTFLKTLCRLYDGRGGIKIDGISIDMLTDASVRNLIGYVSQDHHIFNNTVIYNLGYAQEKYNEQEIYRICQEYGMHEFFKNLPNGYYTMAGENGKYLSGGQ</sequence>
<gene>
    <name evidence="2" type="ORF">g.58732</name>
</gene>
<dbReference type="Pfam" id="PF00005">
    <property type="entry name" value="ABC_tran"/>
    <property type="match status" value="1"/>
</dbReference>
<reference evidence="2" key="1">
    <citation type="submission" date="2015-11" db="EMBL/GenBank/DDBJ databases">
        <title>De novo transcriptome assembly of four potential Pierce s Disease insect vectors from Arizona vineyards.</title>
        <authorList>
            <person name="Tassone E.E."/>
        </authorList>
    </citation>
    <scope>NUCLEOTIDE SEQUENCE</scope>
</reference>
<dbReference type="Gene3D" id="3.40.50.300">
    <property type="entry name" value="P-loop containing nucleotide triphosphate hydrolases"/>
    <property type="match status" value="1"/>
</dbReference>
<accession>A0A1B6JH30</accession>
<feature type="non-terminal residue" evidence="2">
    <location>
        <position position="143"/>
    </location>
</feature>
<dbReference type="PANTHER" id="PTHR24221:SF654">
    <property type="entry name" value="ATP-BINDING CASSETTE SUB-FAMILY B MEMBER 6"/>
    <property type="match status" value="1"/>
</dbReference>
<dbReference type="InterPro" id="IPR039421">
    <property type="entry name" value="Type_1_exporter"/>
</dbReference>
<dbReference type="GO" id="GO:0005524">
    <property type="term" value="F:ATP binding"/>
    <property type="evidence" value="ECO:0007669"/>
    <property type="project" value="InterPro"/>
</dbReference>
<evidence type="ECO:0000259" key="1">
    <source>
        <dbReference type="Pfam" id="PF00005"/>
    </source>
</evidence>
<feature type="domain" description="ABC transporter" evidence="1">
    <location>
        <begin position="21"/>
        <end position="143"/>
    </location>
</feature>
<feature type="non-terminal residue" evidence="2">
    <location>
        <position position="1"/>
    </location>
</feature>
<protein>
    <recommendedName>
        <fullName evidence="1">ABC transporter domain-containing protein</fullName>
    </recommendedName>
</protein>
<dbReference type="SUPFAM" id="SSF52540">
    <property type="entry name" value="P-loop containing nucleoside triphosphate hydrolases"/>
    <property type="match status" value="1"/>
</dbReference>
<dbReference type="PANTHER" id="PTHR24221">
    <property type="entry name" value="ATP-BINDING CASSETTE SUB-FAMILY B"/>
    <property type="match status" value="1"/>
</dbReference>
<dbReference type="EMBL" id="GECU01009218">
    <property type="protein sequence ID" value="JAS98488.1"/>
    <property type="molecule type" value="Transcribed_RNA"/>
</dbReference>
<dbReference type="AlphaFoldDB" id="A0A1B6JH30"/>
<evidence type="ECO:0000313" key="2">
    <source>
        <dbReference type="EMBL" id="JAS98488.1"/>
    </source>
</evidence>